<dbReference type="OrthoDB" id="64767at2759"/>
<evidence type="ECO:0000256" key="4">
    <source>
        <dbReference type="ARBA" id="ARBA00022840"/>
    </source>
</evidence>
<evidence type="ECO:0008006" key="10">
    <source>
        <dbReference type="Google" id="ProtNLM"/>
    </source>
</evidence>
<dbReference type="InterPro" id="IPR011545">
    <property type="entry name" value="DEAD/DEAH_box_helicase_dom"/>
</dbReference>
<dbReference type="InterPro" id="IPR001650">
    <property type="entry name" value="Helicase_C-like"/>
</dbReference>
<dbReference type="PANTHER" id="PTHR44533:SF4">
    <property type="entry name" value="DEAD_H RNA HELICASE, PUTATIVE-RELATED"/>
    <property type="match status" value="1"/>
</dbReference>
<dbReference type="GO" id="GO:0005737">
    <property type="term" value="C:cytoplasm"/>
    <property type="evidence" value="ECO:0007669"/>
    <property type="project" value="TreeGrafter"/>
</dbReference>
<dbReference type="GO" id="GO:0003676">
    <property type="term" value="F:nucleic acid binding"/>
    <property type="evidence" value="ECO:0007669"/>
    <property type="project" value="InterPro"/>
</dbReference>
<dbReference type="GO" id="GO:0016787">
    <property type="term" value="F:hydrolase activity"/>
    <property type="evidence" value="ECO:0007669"/>
    <property type="project" value="UniProtKB-KW"/>
</dbReference>
<protein>
    <recommendedName>
        <fullName evidence="10">ATP-dependent DEAD/H RNA helicase</fullName>
    </recommendedName>
</protein>
<dbReference type="PROSITE" id="PS51192">
    <property type="entry name" value="HELICASE_ATP_BIND_1"/>
    <property type="match status" value="1"/>
</dbReference>
<feature type="region of interest" description="Disordered" evidence="5">
    <location>
        <begin position="710"/>
        <end position="754"/>
    </location>
</feature>
<keyword evidence="3" id="KW-0347">Helicase</keyword>
<dbReference type="Gene3D" id="3.40.50.300">
    <property type="entry name" value="P-loop containing nucleotide triphosphate hydrolases"/>
    <property type="match status" value="2"/>
</dbReference>
<reference evidence="8 9" key="1">
    <citation type="submission" date="2015-07" db="EMBL/GenBank/DDBJ databases">
        <title>High-quality genome of monoxenous trypanosomatid Leptomonas pyrrhocoris.</title>
        <authorList>
            <person name="Flegontov P."/>
            <person name="Butenko A."/>
            <person name="Firsov S."/>
            <person name="Vlcek C."/>
            <person name="Logacheva M.D."/>
            <person name="Field M."/>
            <person name="Filatov D."/>
            <person name="Flegontova O."/>
            <person name="Gerasimov E."/>
            <person name="Jackson A.P."/>
            <person name="Kelly S."/>
            <person name="Opperdoes F."/>
            <person name="O'Reilly A."/>
            <person name="Votypka J."/>
            <person name="Yurchenko V."/>
            <person name="Lukes J."/>
        </authorList>
    </citation>
    <scope>NUCLEOTIDE SEQUENCE [LARGE SCALE GENOMIC DNA]</scope>
    <source>
        <strain evidence="8">H10</strain>
    </source>
</reference>
<dbReference type="Pfam" id="PF00270">
    <property type="entry name" value="DEAD"/>
    <property type="match status" value="1"/>
</dbReference>
<feature type="compositionally biased region" description="Basic residues" evidence="5">
    <location>
        <begin position="733"/>
        <end position="750"/>
    </location>
</feature>
<evidence type="ECO:0000256" key="2">
    <source>
        <dbReference type="ARBA" id="ARBA00022801"/>
    </source>
</evidence>
<name>A0A0M9FPH1_LEPPY</name>
<evidence type="ECO:0000256" key="1">
    <source>
        <dbReference type="ARBA" id="ARBA00022741"/>
    </source>
</evidence>
<dbReference type="InterPro" id="IPR052431">
    <property type="entry name" value="SKI2_subfamily_helicases"/>
</dbReference>
<accession>A0A0M9FPH1</accession>
<keyword evidence="1" id="KW-0547">Nucleotide-binding</keyword>
<feature type="region of interest" description="Disordered" evidence="5">
    <location>
        <begin position="1468"/>
        <end position="1513"/>
    </location>
</feature>
<dbReference type="VEuPathDB" id="TriTrypDB:LpyrH10_36_0020"/>
<dbReference type="Pfam" id="PF00271">
    <property type="entry name" value="Helicase_C"/>
    <property type="match status" value="1"/>
</dbReference>
<dbReference type="GO" id="GO:0005524">
    <property type="term" value="F:ATP binding"/>
    <property type="evidence" value="ECO:0007669"/>
    <property type="project" value="UniProtKB-KW"/>
</dbReference>
<feature type="region of interest" description="Disordered" evidence="5">
    <location>
        <begin position="1612"/>
        <end position="1631"/>
    </location>
</feature>
<dbReference type="SMART" id="SM00490">
    <property type="entry name" value="HELICc"/>
    <property type="match status" value="1"/>
</dbReference>
<dbReference type="EMBL" id="LGTL01000036">
    <property type="protein sequence ID" value="KPA73414.1"/>
    <property type="molecule type" value="Genomic_DNA"/>
</dbReference>
<feature type="compositionally biased region" description="Low complexity" evidence="5">
    <location>
        <begin position="719"/>
        <end position="732"/>
    </location>
</feature>
<sequence length="2239" mass="249335">MSSHYRELHQLFVDANGQPDFNTAVESLATQPVRQLFLLHSLLCLNEPDAATSPTTIKPVHETLALLRTCNALLRWAAEQKHVAQGIHDSNVDDGVAAAPLPQADSLQGVDECRMAWKFLATFMDQPAAVTCMEKALTEVAVEYHYATARPRQFDMFVHLSAMEKFFVDGDSLLMAALSSPHVDWDLMQPLHVLYNAQALLRRLQTRGGRFHVVFFRNTAWFWSTAPQKLFLREALRATLTAVATTNPESQLVVDTFDSFHCAEFAAYVAKYEPEFLLMSDGEQLGQATPLQQLFHNHTEEELLAFEGVESGNGGAGDATDSTAAPTSTLLTPEEATEVKLRATEDRVMELKSTYRSLVEDEAHGARVSFYFHCFLTWATARRIKVAYSSRIITRENAVVVFAVTVESANFARALVLEPQSTQLAAALERDVELPPLSDAALALAKDGQLSRREQVVSAAVHAYLHAGPQRTPQQLQLCQAMMMTAYCTALIDAELRAQRAVASPAIAAFLNDLAPYVLQAFEQCDCATGRGAEFDVYDGHLLAMMAHLLRTTPAAQLLDEDGVADVNFSWQEVFGDESADMTTAALSDLPEITIAEPKKAMKYPHLTHELVDQLARSFQVEGHVSNRPYPSTLGNANELSGWIVSQPFDELNDVVDVLVERESQRNLTDRERRRQLAMEAAFVKDAAQQAESMGIRGFTSGTLAVVCSDSDDDEDTGEAAGAAGGNNSNAKNAKKTKQQHQGQRNKKVRSREDVIREEANVREANKTVQDWAQQVADLCKMTEPTSMRATDVPDNIAKLTAVLSRLTSASFGRNFDPGEQLKDEEAVPLPLAMWRLLVETSGMREAEFAFTITAEDDDGNNNNNKRKKPTKDKRSTNLFAFGLIADLVAACIADSKDSHSDWGRLDRLRKIKKNFTVYDATSYLNWVYLTYVQLHFQCKLMARVVRLQLEQWKAERERARQVQEAPNIAIGVPLFLYCHHKVLSCIRDNGVAVSTDDLDVVRSALAHFDFPASYYEKVDAAVARWQNAPVTVLPPSHRPRQKVCFETPEMMQLMSMGHLLERPVIPTKDYRVVFNPDAWQRELLDIVDARGSAVVCAPTSAGKTFISYYCMYSALKTSNTKVVVYVAPNRALINQAVADVCARYGSKKYSFPGRNVYGVHGGADYHRYVDSCQVLVTLPEVLETLLLSPKYKDWAKRLDYVILDEIHTMESSGNGDVWERVLALLPCPFVALSATLGETQELCGWLNRVQQRLAVQQPEARRDFVVHDIPSSGSIQRWNDIKKYIYLPPPGYHPQLKKLTAKYPHRYIHDLHPLSILTLEQLQSGFPPDITLVPSEVVQLLQKMSAFFAEVVAPTWSHVAVVQAMEAQLAALLPETYFQAENYITQQRARQYEADVKNAFAYWVYLSHGRDADGVAEMSEEDAAAFNGDMLRLCESILQAFSQRLRDDEAQLDKYATDAALLLQQGQEVSAADSPAGTTPAPEGEDNDGESTEASTPQPASPTSDTTSRTAATAAAASAAVGTTKRAFFPESKEFIADNIISVLRELNSRDMGPTIVFTFEGEDCDDLTKAIVTRLEDAEAAYRQTEEFAQYKAAMERKAAAVEAARKQRESTLKQKKLTTDDGGDVERADRDVDDAVNNDEDFIVPEVLPEFTFVGQYCTVDPTVVKEAVEECVKRGDSLSARAIQRGVGIHHAGVKGKLRRMMEILFRGRHCGVICATETLALGVHSPCRSVVLAGDHVLLNTTQFRQMMGRAGRRGLDFLGHLVFLSVSIKKITRLMTSSMTVIKGNVQVDPVTQLRMMQLYDYARHRDLKGAEEWSRRALNMAERLYVNPLFFAGRAAVEGGNMEAFTIEFAQMLLGFLHREGLHFSDRPSSLGSLLVDAMYVFRNAQVGAEGFAFISMITRKVFARARLARRFAHLAPTDEAAAQEAKGELLAYLFSVNKICGTPFEIHRSALSDPAVVELWAGRRVAKQHRVVLAPLDVCSPLVKPFSYASVFRMISAFYTHLAGTLREPAEQRLPYMCAKTKKKNPIFGSKSNMPLMERLRATTEPYAARDPFVAICGCGDHFVHSEDLVTTLRRGLFCDRRMLPVVDLIDGCRHDGAQVLMNACLTDFVRCKAQIDSVRSNFRFTLLEELNGLSQSESYAVLNQTERLLSNVAGLTRDSKYTPLQVLSALYPERPRGDNVAEEDAKYYAGTLGVLNFAAQLHELRPHIDKELAQVQWMARLAELKRNAKK</sequence>
<dbReference type="OMA" id="ISGCGDH"/>
<dbReference type="PANTHER" id="PTHR44533">
    <property type="entry name" value="DEAD/H RNA HELICASE, PUTATIVE-RELATED"/>
    <property type="match status" value="1"/>
</dbReference>
<dbReference type="SMART" id="SM00487">
    <property type="entry name" value="DEXDc"/>
    <property type="match status" value="1"/>
</dbReference>
<dbReference type="Pfam" id="PF23002">
    <property type="entry name" value="PIN-like_DDX60"/>
    <property type="match status" value="1"/>
</dbReference>
<evidence type="ECO:0000313" key="8">
    <source>
        <dbReference type="EMBL" id="KPA73415.1"/>
    </source>
</evidence>
<dbReference type="InterPro" id="IPR014001">
    <property type="entry name" value="Helicase_ATP-bd"/>
</dbReference>
<dbReference type="InterPro" id="IPR055124">
    <property type="entry name" value="PIN-like_DDX60"/>
</dbReference>
<dbReference type="Proteomes" id="UP000037923">
    <property type="component" value="Unassembled WGS sequence"/>
</dbReference>
<dbReference type="PROSITE" id="PS51194">
    <property type="entry name" value="HELICASE_CTER"/>
    <property type="match status" value="1"/>
</dbReference>
<keyword evidence="9" id="KW-1185">Reference proteome</keyword>
<dbReference type="FunFam" id="3.40.50.300:FF:001039">
    <property type="entry name" value="ATP-dependent RNA helicase DDX60"/>
    <property type="match status" value="1"/>
</dbReference>
<evidence type="ECO:0000256" key="5">
    <source>
        <dbReference type="SAM" id="MobiDB-lite"/>
    </source>
</evidence>
<dbReference type="RefSeq" id="XP_015651853.1">
    <property type="nucleotide sequence ID" value="XM_015809521.1"/>
</dbReference>
<feature type="domain" description="Helicase ATP-binding" evidence="6">
    <location>
        <begin position="1085"/>
        <end position="1255"/>
    </location>
</feature>
<dbReference type="GO" id="GO:0004386">
    <property type="term" value="F:helicase activity"/>
    <property type="evidence" value="ECO:0007669"/>
    <property type="project" value="UniProtKB-KW"/>
</dbReference>
<dbReference type="GeneID" id="26910142"/>
<dbReference type="InterPro" id="IPR027417">
    <property type="entry name" value="P-loop_NTPase"/>
</dbReference>
<evidence type="ECO:0000259" key="6">
    <source>
        <dbReference type="PROSITE" id="PS51192"/>
    </source>
</evidence>
<feature type="domain" description="Helicase C-terminal" evidence="7">
    <location>
        <begin position="1634"/>
        <end position="1803"/>
    </location>
</feature>
<dbReference type="SUPFAM" id="SSF52540">
    <property type="entry name" value="P-loop containing nucleoside triphosphate hydrolases"/>
    <property type="match status" value="1"/>
</dbReference>
<comment type="caution">
    <text evidence="8">The sequence shown here is derived from an EMBL/GenBank/DDBJ whole genome shotgun (WGS) entry which is preliminary data.</text>
</comment>
<evidence type="ECO:0000259" key="7">
    <source>
        <dbReference type="PROSITE" id="PS51194"/>
    </source>
</evidence>
<keyword evidence="2" id="KW-0378">Hydrolase</keyword>
<gene>
    <name evidence="8" type="ORF">ABB37_09859</name>
</gene>
<evidence type="ECO:0000313" key="9">
    <source>
        <dbReference type="Proteomes" id="UP000037923"/>
    </source>
</evidence>
<dbReference type="EMBL" id="LGTL01000036">
    <property type="protein sequence ID" value="KPA73415.1"/>
    <property type="molecule type" value="Genomic_DNA"/>
</dbReference>
<keyword evidence="4" id="KW-0067">ATP-binding</keyword>
<proteinExistence type="predicted"/>
<evidence type="ECO:0000256" key="3">
    <source>
        <dbReference type="ARBA" id="ARBA00022806"/>
    </source>
</evidence>
<organism evidence="8 9">
    <name type="scientific">Leptomonas pyrrhocoris</name>
    <name type="common">Firebug parasite</name>
    <dbReference type="NCBI Taxonomy" id="157538"/>
    <lineage>
        <taxon>Eukaryota</taxon>
        <taxon>Discoba</taxon>
        <taxon>Euglenozoa</taxon>
        <taxon>Kinetoplastea</taxon>
        <taxon>Metakinetoplastina</taxon>
        <taxon>Trypanosomatida</taxon>
        <taxon>Trypanosomatidae</taxon>
        <taxon>Leishmaniinae</taxon>
        <taxon>Leptomonas</taxon>
    </lineage>
</organism>
<feature type="compositionally biased region" description="Low complexity" evidence="5">
    <location>
        <begin position="1502"/>
        <end position="1513"/>
    </location>
</feature>
<dbReference type="RefSeq" id="XP_015651854.1">
    <property type="nucleotide sequence ID" value="XM_015809522.1"/>
</dbReference>